<dbReference type="EMBL" id="JASNWA010000003">
    <property type="protein sequence ID" value="KAK3178914.1"/>
    <property type="molecule type" value="Genomic_DNA"/>
</dbReference>
<protein>
    <recommendedName>
        <fullName evidence="4">NEDD8-activating enzyme E1 catalytic subunit</fullName>
        <ecNumber evidence="9">6.2.1.64</ecNumber>
    </recommendedName>
</protein>
<gene>
    <name evidence="13" type="ORF">OEA41_001051</name>
</gene>
<organism evidence="13 14">
    <name type="scientific">Lepraria neglecta</name>
    <dbReference type="NCBI Taxonomy" id="209136"/>
    <lineage>
        <taxon>Eukaryota</taxon>
        <taxon>Fungi</taxon>
        <taxon>Dikarya</taxon>
        <taxon>Ascomycota</taxon>
        <taxon>Pezizomycotina</taxon>
        <taxon>Lecanoromycetes</taxon>
        <taxon>OSLEUM clade</taxon>
        <taxon>Lecanoromycetidae</taxon>
        <taxon>Lecanorales</taxon>
        <taxon>Lecanorineae</taxon>
        <taxon>Stereocaulaceae</taxon>
        <taxon>Lepraria</taxon>
    </lineage>
</organism>
<evidence type="ECO:0000256" key="7">
    <source>
        <dbReference type="ARBA" id="ARBA00022786"/>
    </source>
</evidence>
<keyword evidence="6" id="KW-0547">Nucleotide-binding</keyword>
<evidence type="ECO:0000256" key="6">
    <source>
        <dbReference type="ARBA" id="ARBA00022741"/>
    </source>
</evidence>
<dbReference type="Pfam" id="PF00995">
    <property type="entry name" value="Sec1"/>
    <property type="match status" value="1"/>
</dbReference>
<dbReference type="Gene3D" id="3.40.50.1910">
    <property type="match status" value="1"/>
</dbReference>
<evidence type="ECO:0000256" key="2">
    <source>
        <dbReference type="ARBA" id="ARBA00006310"/>
    </source>
</evidence>
<comment type="catalytic activity">
    <reaction evidence="10">
        <text>ATP + [NEDD8 protein] + [E1 NEDD8-activating enzyme]-L-cysteine = AMP + diphosphate + [E1 NEDD8-activating enzyme]-S-[NEDD8 protein]-yl-L-cysteine.</text>
        <dbReference type="EC" id="6.2.1.64"/>
    </reaction>
</comment>
<dbReference type="Gene3D" id="3.40.50.720">
    <property type="entry name" value="NAD(P)-binding Rossmann-like Domain"/>
    <property type="match status" value="1"/>
</dbReference>
<evidence type="ECO:0000256" key="9">
    <source>
        <dbReference type="ARBA" id="ARBA00023624"/>
    </source>
</evidence>
<dbReference type="PANTHER" id="PTHR11679">
    <property type="entry name" value="VESICLE PROTEIN SORTING-ASSOCIATED"/>
    <property type="match status" value="1"/>
</dbReference>
<dbReference type="SMART" id="SM01181">
    <property type="entry name" value="E2_bind"/>
    <property type="match status" value="1"/>
</dbReference>
<feature type="region of interest" description="Disordered" evidence="11">
    <location>
        <begin position="895"/>
        <end position="922"/>
    </location>
</feature>
<reference evidence="13" key="1">
    <citation type="submission" date="2022-11" db="EMBL/GenBank/DDBJ databases">
        <title>Chromosomal genome sequence assembly and mating type (MAT) locus characterization of the leprose asexual lichenized fungus Lepraria neglecta (Nyl.) Erichsen.</title>
        <authorList>
            <person name="Allen J.L."/>
            <person name="Pfeffer B."/>
        </authorList>
    </citation>
    <scope>NUCLEOTIDE SEQUENCE</scope>
    <source>
        <strain evidence="13">Allen 5258</strain>
    </source>
</reference>
<dbReference type="CDD" id="cd01488">
    <property type="entry name" value="Uba3_RUB"/>
    <property type="match status" value="1"/>
</dbReference>
<comment type="pathway">
    <text evidence="1">Protein modification; protein neddylation.</text>
</comment>
<dbReference type="SUPFAM" id="SSF56815">
    <property type="entry name" value="Sec1/munc18-like (SM) proteins"/>
    <property type="match status" value="1"/>
</dbReference>
<dbReference type="InterPro" id="IPR027482">
    <property type="entry name" value="Sec1-like_dom2"/>
</dbReference>
<feature type="region of interest" description="Disordered" evidence="11">
    <location>
        <begin position="273"/>
        <end position="293"/>
    </location>
</feature>
<evidence type="ECO:0000259" key="12">
    <source>
        <dbReference type="SMART" id="SM01181"/>
    </source>
</evidence>
<dbReference type="AlphaFoldDB" id="A0AAE0DQ07"/>
<dbReference type="Gene3D" id="3.10.290.20">
    <property type="entry name" value="Ubiquitin-like 2 activating enzyme e1b. Chain: B, domain 3"/>
    <property type="match status" value="1"/>
</dbReference>
<dbReference type="Gene3D" id="1.25.40.850">
    <property type="match status" value="1"/>
</dbReference>
<dbReference type="InterPro" id="IPR030468">
    <property type="entry name" value="Uba3_N"/>
</dbReference>
<evidence type="ECO:0000256" key="5">
    <source>
        <dbReference type="ARBA" id="ARBA00022598"/>
    </source>
</evidence>
<comment type="similarity">
    <text evidence="2">Belongs to the ubiquitin-activating E1 family. UBA3 subfamily.</text>
</comment>
<dbReference type="InterPro" id="IPR001619">
    <property type="entry name" value="Sec1-like"/>
</dbReference>
<dbReference type="Proteomes" id="UP001276659">
    <property type="component" value="Unassembled WGS sequence"/>
</dbReference>
<dbReference type="InterPro" id="IPR043127">
    <property type="entry name" value="Sec-1-like_dom3a"/>
</dbReference>
<proteinExistence type="inferred from homology"/>
<dbReference type="InterPro" id="IPR023318">
    <property type="entry name" value="Ub_act_enz_dom_a_sf"/>
</dbReference>
<dbReference type="InterPro" id="IPR000594">
    <property type="entry name" value="ThiF_NAD_FAD-bd"/>
</dbReference>
<feature type="compositionally biased region" description="Polar residues" evidence="11">
    <location>
        <begin position="278"/>
        <end position="292"/>
    </location>
</feature>
<evidence type="ECO:0000256" key="10">
    <source>
        <dbReference type="ARBA" id="ARBA00024626"/>
    </source>
</evidence>
<dbReference type="InterPro" id="IPR035985">
    <property type="entry name" value="Ubiquitin-activating_enz"/>
</dbReference>
<dbReference type="GO" id="GO:0019781">
    <property type="term" value="F:NEDD8 activating enzyme activity"/>
    <property type="evidence" value="ECO:0007669"/>
    <property type="project" value="UniProtKB-EC"/>
</dbReference>
<dbReference type="InterPro" id="IPR036045">
    <property type="entry name" value="Sec1-like_sf"/>
</dbReference>
<dbReference type="Gene3D" id="3.40.50.2060">
    <property type="match status" value="1"/>
</dbReference>
<dbReference type="InterPro" id="IPR043155">
    <property type="entry name" value="VPS33_dom3b"/>
</dbReference>
<accession>A0AAE0DQ07</accession>
<dbReference type="Gene3D" id="1.10.10.520">
    <property type="entry name" value="Ubiquitin activating enzymes (Uba3). Chain: B, domain 2"/>
    <property type="match status" value="1"/>
</dbReference>
<evidence type="ECO:0000256" key="11">
    <source>
        <dbReference type="SAM" id="MobiDB-lite"/>
    </source>
</evidence>
<feature type="domain" description="E2 binding" evidence="12">
    <location>
        <begin position="1086"/>
        <end position="1169"/>
    </location>
</feature>
<dbReference type="Pfam" id="PF08825">
    <property type="entry name" value="E2_bind"/>
    <property type="match status" value="1"/>
</dbReference>
<dbReference type="EC" id="6.2.1.64" evidence="9"/>
<dbReference type="InterPro" id="IPR043154">
    <property type="entry name" value="Sec-1-like_dom1"/>
</dbReference>
<keyword evidence="5" id="KW-0436">Ligase</keyword>
<evidence type="ECO:0000256" key="4">
    <source>
        <dbReference type="ARBA" id="ARBA00015203"/>
    </source>
</evidence>
<evidence type="ECO:0000256" key="8">
    <source>
        <dbReference type="ARBA" id="ARBA00022840"/>
    </source>
</evidence>
<evidence type="ECO:0000313" key="13">
    <source>
        <dbReference type="EMBL" id="KAK3178914.1"/>
    </source>
</evidence>
<dbReference type="GO" id="GO:0045116">
    <property type="term" value="P:protein neddylation"/>
    <property type="evidence" value="ECO:0007669"/>
    <property type="project" value="InterPro"/>
</dbReference>
<name>A0AAE0DQ07_9LECA</name>
<evidence type="ECO:0000256" key="3">
    <source>
        <dbReference type="ARBA" id="ARBA00009884"/>
    </source>
</evidence>
<dbReference type="GO" id="GO:0016192">
    <property type="term" value="P:vesicle-mediated transport"/>
    <property type="evidence" value="ECO:0007669"/>
    <property type="project" value="InterPro"/>
</dbReference>
<evidence type="ECO:0000313" key="14">
    <source>
        <dbReference type="Proteomes" id="UP001276659"/>
    </source>
</evidence>
<dbReference type="GO" id="GO:0005524">
    <property type="term" value="F:ATP binding"/>
    <property type="evidence" value="ECO:0007669"/>
    <property type="project" value="UniProtKB-KW"/>
</dbReference>
<dbReference type="InterPro" id="IPR014929">
    <property type="entry name" value="E2-binding"/>
</dbReference>
<keyword evidence="14" id="KW-1185">Reference proteome</keyword>
<dbReference type="Pfam" id="PF00899">
    <property type="entry name" value="ThiF"/>
    <property type="match status" value="1"/>
</dbReference>
<dbReference type="FunFam" id="1.10.10.520:FF:000001">
    <property type="entry name" value="NEDD8-activating enzyme E1 catalytic subunit"/>
    <property type="match status" value="1"/>
</dbReference>
<comment type="caution">
    <text evidence="13">The sequence shown here is derived from an EMBL/GenBank/DDBJ whole genome shotgun (WGS) entry which is preliminary data.</text>
</comment>
<keyword evidence="8" id="KW-0067">ATP-binding</keyword>
<dbReference type="Gene3D" id="3.90.830.10">
    <property type="entry name" value="Syntaxin Binding Protein 1, Chain A, domain 2"/>
    <property type="match status" value="1"/>
</dbReference>
<sequence length="1170" mass="129791">MAPHPGIDTDQIKEKARKDLLDLLEGVRGKKNLVIEKSLAGPIGIFVKFSTLQDHGIDKVFFLENDNVDASQKNVIFLARGEKAAQPIAIAEQIKRLQKNGSIEHEFSVIWVPRRTLVCNKILEEAGVLGDVGVEEFSLHFIPLEQDLLSLCLEDSFKDLHLRKDPTCIFLGAQALMPIQQAHGLFPRIIGKGDNAHRLMELLLRMRTEQAADDSNTSKFGILPSASIESLIIIDREIDFATVLLTQLTYEGLIDEMFGVKYNQAEIDSSIVGPAPGAQQSGKSVGAPQQQGLKRKIQLDSSDKLYEQLRDANGAIVDGLLNKVARRLQNDMKSRNAESISELRDFVGKLPGYQSEQQSLKIHINLTEEIMKCTQGDIFRRSLEVQQNLYDGSDPSYQHDTIEELISRDVPITTILRLLCLESCISGGLRQKDLDNFKRLILHAYGYQHLLTLDSLEKIGLLSTRTSANVLINPLGVGGAAAEGTKTNYNYLRKVLRLVVDEVNEQNPNDIAYVYSGYAPLSVRLVQSIVQKQHLLTITKGASAASNGVSSASHGWQGFEDALRNIKGETFNKVQKGEESAVKARHMLAGTGGKPKTVVVMFLGGITFTEIAALRFVARQEEGRRRILICTTDVVGGDGMMEAAIEKGDFGKGRPALGAEQVETDYAVGVDVRVDWDQARGRGEGDECYFWRFYQIVSYMIRQWYNGGSRTSVGSGRGPEEVSFLTMDTMANGIKPSRERWRYLDKFLNKPGPTSDPEWLPGEQTITGLETSKVLGAGGLGCEILKNLALSGFKDIHVIDMDTIDVSNLNRQFLFREADVGKSKAECAAAFVEKRVKGVKITPFNGKIQDKDEDYYMQFKMIICGLDSIEARRWINATLVGMVDMENPESLKPLIDGGTEGTSRESNVIRGPQANSESKGFKGQSRVILPTMNSCIECQLDMHAPRAAVPLCTLATIPRQPAHCIEWAHIIAWEEHRKDDVLDTDDPEHITWLYQKALTRAQEFNIPGVTYSMTQGVVKNIIPAIASTNAIIAASCCNEAFKIATSCNPWLQNYMMYSGDEGVYTYTFETEQKEDCPVCGNLAKSLTVSPNMTLQEFIDSLGERAEAQLKKPTLRTEEKSLYSQFPASLREQTAPNLEKKLSELVENGEEIGVSDPAFAIAFKYKLIFSS</sequence>
<keyword evidence="7" id="KW-0833">Ubl conjugation pathway</keyword>
<evidence type="ECO:0000256" key="1">
    <source>
        <dbReference type="ARBA" id="ARBA00005032"/>
    </source>
</evidence>
<comment type="similarity">
    <text evidence="3">Belongs to the STXBP/unc-18/SEC1 family.</text>
</comment>
<dbReference type="SUPFAM" id="SSF69572">
    <property type="entry name" value="Activating enzymes of the ubiquitin-like proteins"/>
    <property type="match status" value="1"/>
</dbReference>